<dbReference type="EMBL" id="BSXW01000808">
    <property type="protein sequence ID" value="GMF29965.1"/>
    <property type="molecule type" value="Genomic_DNA"/>
</dbReference>
<keyword evidence="2" id="KW-1185">Reference proteome</keyword>
<name>A0A9W6UD79_9STRA</name>
<dbReference type="OrthoDB" id="118016at2759"/>
<evidence type="ECO:0000313" key="1">
    <source>
        <dbReference type="EMBL" id="GMF29965.1"/>
    </source>
</evidence>
<proteinExistence type="predicted"/>
<protein>
    <submittedName>
        <fullName evidence="1">Unnamed protein product</fullName>
    </submittedName>
</protein>
<accession>A0A9W6UD79</accession>
<dbReference type="Proteomes" id="UP001165083">
    <property type="component" value="Unassembled WGS sequence"/>
</dbReference>
<organism evidence="1 2">
    <name type="scientific">Phytophthora lilii</name>
    <dbReference type="NCBI Taxonomy" id="2077276"/>
    <lineage>
        <taxon>Eukaryota</taxon>
        <taxon>Sar</taxon>
        <taxon>Stramenopiles</taxon>
        <taxon>Oomycota</taxon>
        <taxon>Peronosporomycetes</taxon>
        <taxon>Peronosporales</taxon>
        <taxon>Peronosporaceae</taxon>
        <taxon>Phytophthora</taxon>
    </lineage>
</organism>
<gene>
    <name evidence="1" type="ORF">Plil01_001275700</name>
</gene>
<comment type="caution">
    <text evidence="1">The sequence shown here is derived from an EMBL/GenBank/DDBJ whole genome shotgun (WGS) entry which is preliminary data.</text>
</comment>
<dbReference type="AlphaFoldDB" id="A0A9W6UD79"/>
<evidence type="ECO:0000313" key="2">
    <source>
        <dbReference type="Proteomes" id="UP001165083"/>
    </source>
</evidence>
<sequence length="175" mass="20013">MLQRQHFLSTAEFCDRKKFTATNGDLVSMHFEIIPLPEAHSVKSIFDALQTFVYNIEISISEAVGDITVRENDDANPASPVAQHRLNTMIHNVVQLEANNVAFAAYRPAGEPGTERQELGVLVCDAVDEDDLFPYRPLERARQDMTMIMMLEWRANDKGEQVIALSRWWCFRIRS</sequence>
<reference evidence="1" key="1">
    <citation type="submission" date="2023-04" db="EMBL/GenBank/DDBJ databases">
        <title>Phytophthora lilii NBRC 32176.</title>
        <authorList>
            <person name="Ichikawa N."/>
            <person name="Sato H."/>
            <person name="Tonouchi N."/>
        </authorList>
    </citation>
    <scope>NUCLEOTIDE SEQUENCE</scope>
    <source>
        <strain evidence="1">NBRC 32176</strain>
    </source>
</reference>